<comment type="caution">
    <text evidence="8">The sequence shown here is derived from an EMBL/GenBank/DDBJ whole genome shotgun (WGS) entry which is preliminary data.</text>
</comment>
<feature type="domain" description="Ribosomal RNA adenine methylase transferase N-terminal" evidence="7">
    <location>
        <begin position="49"/>
        <end position="212"/>
    </location>
</feature>
<sequence>MDLHRLFSSERNLYKLVKKLLSEEGIKPKKKLSQTFLIDAEELEYLSSILRKTIDKQQCIVEIGAGIGNLTTYIASLNNDKIVVALEIDERFASVLRIIQEAFPNVDIVIGDALKIIPSMRGCNVVVGNLPYHITSSLLVAIAKSSFDLALVTVQKEVAERVVAKAGSKNYGKIAIFLQHLFEVTYVKTIPLYKFYPKPRVNSAIVLLKRKKAYDLMSQTLEHLIKCLFSFKRKTADKALKRCLKEFEASEKCRLQEIWRKRVYQLTVEELERVAIACMYANQKT</sequence>
<evidence type="ECO:0000256" key="4">
    <source>
        <dbReference type="ARBA" id="ARBA00022691"/>
    </source>
</evidence>
<feature type="binding site" evidence="6">
    <location>
        <position position="87"/>
    </location>
    <ligand>
        <name>S-adenosyl-L-methionine</name>
        <dbReference type="ChEBI" id="CHEBI:59789"/>
    </ligand>
</feature>
<keyword evidence="1" id="KW-0698">rRNA processing</keyword>
<gene>
    <name evidence="8" type="primary">rsmA</name>
    <name evidence="8" type="ORF">ENO26_00915</name>
</gene>
<keyword evidence="4 6" id="KW-0949">S-adenosyl-L-methionine</keyword>
<dbReference type="EMBL" id="DSEU01000004">
    <property type="protein sequence ID" value="HEM66132.1"/>
    <property type="molecule type" value="Genomic_DNA"/>
</dbReference>
<feature type="binding site" evidence="6">
    <location>
        <position position="129"/>
    </location>
    <ligand>
        <name>S-adenosyl-L-methionine</name>
        <dbReference type="ChEBI" id="CHEBI:59789"/>
    </ligand>
</feature>
<comment type="caution">
    <text evidence="6">Lacks conserved residue(s) required for the propagation of feature annotation.</text>
</comment>
<dbReference type="InterPro" id="IPR011530">
    <property type="entry name" value="rRNA_adenine_dimethylase"/>
</dbReference>
<dbReference type="CDD" id="cd02440">
    <property type="entry name" value="AdoMet_MTases"/>
    <property type="match status" value="1"/>
</dbReference>
<dbReference type="InterPro" id="IPR020598">
    <property type="entry name" value="rRNA_Ade_methylase_Trfase_N"/>
</dbReference>
<evidence type="ECO:0000256" key="3">
    <source>
        <dbReference type="ARBA" id="ARBA00022679"/>
    </source>
</evidence>
<evidence type="ECO:0000256" key="5">
    <source>
        <dbReference type="ARBA" id="ARBA00022884"/>
    </source>
</evidence>
<evidence type="ECO:0000256" key="2">
    <source>
        <dbReference type="ARBA" id="ARBA00022603"/>
    </source>
</evidence>
<protein>
    <submittedName>
        <fullName evidence="8">Ribosomal RNA small subunit methyltransferase A</fullName>
        <ecNumber evidence="8">2.1.1.182</ecNumber>
    </submittedName>
</protein>
<dbReference type="InterPro" id="IPR020596">
    <property type="entry name" value="rRNA_Ade_Mease_Trfase_CS"/>
</dbReference>
<keyword evidence="2 6" id="KW-0489">Methyltransferase</keyword>
<evidence type="ECO:0000256" key="6">
    <source>
        <dbReference type="PROSITE-ProRule" id="PRU01026"/>
    </source>
</evidence>
<feature type="binding site" evidence="6">
    <location>
        <position position="64"/>
    </location>
    <ligand>
        <name>S-adenosyl-L-methionine</name>
        <dbReference type="ChEBI" id="CHEBI:59789"/>
    </ligand>
</feature>
<name>A0A7J2U1R5_9CREN</name>
<dbReference type="AlphaFoldDB" id="A0A7J2U1R5"/>
<dbReference type="NCBIfam" id="TIGR00755">
    <property type="entry name" value="ksgA"/>
    <property type="match status" value="1"/>
</dbReference>
<evidence type="ECO:0000256" key="1">
    <source>
        <dbReference type="ARBA" id="ARBA00022552"/>
    </source>
</evidence>
<keyword evidence="5 6" id="KW-0694">RNA-binding</keyword>
<organism evidence="8">
    <name type="scientific">Ignisphaera aggregans</name>
    <dbReference type="NCBI Taxonomy" id="334771"/>
    <lineage>
        <taxon>Archaea</taxon>
        <taxon>Thermoproteota</taxon>
        <taxon>Thermoprotei</taxon>
        <taxon>Desulfurococcales</taxon>
        <taxon>Desulfurococcaceae</taxon>
        <taxon>Ignisphaera</taxon>
    </lineage>
</organism>
<comment type="similarity">
    <text evidence="6">Belongs to the class I-like SAM-binding methyltransferase superfamily. rRNA adenine N(6)-methyltransferase family.</text>
</comment>
<accession>A0A7J2U1R5</accession>
<dbReference type="PROSITE" id="PS01131">
    <property type="entry name" value="RRNA_A_DIMETH"/>
    <property type="match status" value="1"/>
</dbReference>
<dbReference type="GO" id="GO:0052908">
    <property type="term" value="F:16S rRNA (adenine(1518)-N(6)/adenine(1519)-N(6))-dimethyltransferase activity"/>
    <property type="evidence" value="ECO:0007669"/>
    <property type="project" value="UniProtKB-EC"/>
</dbReference>
<dbReference type="GO" id="GO:0003723">
    <property type="term" value="F:RNA binding"/>
    <property type="evidence" value="ECO:0007669"/>
    <property type="project" value="UniProtKB-UniRule"/>
</dbReference>
<dbReference type="Pfam" id="PF00398">
    <property type="entry name" value="RrnaAD"/>
    <property type="match status" value="1"/>
</dbReference>
<reference evidence="8" key="1">
    <citation type="journal article" date="2020" name="mSystems">
        <title>Genome- and Community-Level Interaction Insights into Carbon Utilization and Element Cycling Functions of Hydrothermarchaeota in Hydrothermal Sediment.</title>
        <authorList>
            <person name="Zhou Z."/>
            <person name="Liu Y."/>
            <person name="Xu W."/>
            <person name="Pan J."/>
            <person name="Luo Z.H."/>
            <person name="Li M."/>
        </authorList>
    </citation>
    <scope>NUCLEOTIDE SEQUENCE [LARGE SCALE GENOMIC DNA]</scope>
    <source>
        <strain evidence="8">SpSt-125</strain>
    </source>
</reference>
<dbReference type="PANTHER" id="PTHR11727:SF7">
    <property type="entry name" value="DIMETHYLADENOSINE TRANSFERASE-RELATED"/>
    <property type="match status" value="1"/>
</dbReference>
<dbReference type="PROSITE" id="PS51689">
    <property type="entry name" value="SAM_RNA_A_N6_MT"/>
    <property type="match status" value="1"/>
</dbReference>
<proteinExistence type="inferred from homology"/>
<dbReference type="InterPro" id="IPR029063">
    <property type="entry name" value="SAM-dependent_MTases_sf"/>
</dbReference>
<dbReference type="Gene3D" id="3.40.50.150">
    <property type="entry name" value="Vaccinia Virus protein VP39"/>
    <property type="match status" value="1"/>
</dbReference>
<feature type="binding site" evidence="6">
    <location>
        <position position="112"/>
    </location>
    <ligand>
        <name>S-adenosyl-L-methionine</name>
        <dbReference type="ChEBI" id="CHEBI:59789"/>
    </ligand>
</feature>
<dbReference type="EC" id="2.1.1.182" evidence="8"/>
<feature type="binding site" evidence="6">
    <location>
        <position position="37"/>
    </location>
    <ligand>
        <name>S-adenosyl-L-methionine</name>
        <dbReference type="ChEBI" id="CHEBI:59789"/>
    </ligand>
</feature>
<dbReference type="PANTHER" id="PTHR11727">
    <property type="entry name" value="DIMETHYLADENOSINE TRANSFERASE"/>
    <property type="match status" value="1"/>
</dbReference>
<evidence type="ECO:0000313" key="8">
    <source>
        <dbReference type="EMBL" id="HEM66132.1"/>
    </source>
</evidence>
<dbReference type="SUPFAM" id="SSF53335">
    <property type="entry name" value="S-adenosyl-L-methionine-dependent methyltransferases"/>
    <property type="match status" value="1"/>
</dbReference>
<keyword evidence="3 6" id="KW-0808">Transferase</keyword>
<dbReference type="SMART" id="SM00650">
    <property type="entry name" value="rADc"/>
    <property type="match status" value="1"/>
</dbReference>
<dbReference type="InterPro" id="IPR001737">
    <property type="entry name" value="KsgA/Erm"/>
</dbReference>
<evidence type="ECO:0000259" key="7">
    <source>
        <dbReference type="SMART" id="SM00650"/>
    </source>
</evidence>